<feature type="signal peptide" evidence="2">
    <location>
        <begin position="1"/>
        <end position="22"/>
    </location>
</feature>
<evidence type="ECO:0000256" key="1">
    <source>
        <dbReference type="SAM" id="MobiDB-lite"/>
    </source>
</evidence>
<name>A0ABQ1MEL0_9PROT</name>
<keyword evidence="2" id="KW-0732">Signal</keyword>
<reference evidence="4" key="1">
    <citation type="journal article" date="2019" name="Int. J. Syst. Evol. Microbiol.">
        <title>The Global Catalogue of Microorganisms (GCM) 10K type strain sequencing project: providing services to taxonomists for standard genome sequencing and annotation.</title>
        <authorList>
            <consortium name="The Broad Institute Genomics Platform"/>
            <consortium name="The Broad Institute Genome Sequencing Center for Infectious Disease"/>
            <person name="Wu L."/>
            <person name="Ma J."/>
        </authorList>
    </citation>
    <scope>NUCLEOTIDE SEQUENCE [LARGE SCALE GENOMIC DNA]</scope>
    <source>
        <strain evidence="4">CCM 7132</strain>
    </source>
</reference>
<feature type="compositionally biased region" description="Basic and acidic residues" evidence="1">
    <location>
        <begin position="143"/>
        <end position="170"/>
    </location>
</feature>
<dbReference type="InterPro" id="IPR052211">
    <property type="entry name" value="Cpx_auxiliary_protein"/>
</dbReference>
<comment type="caution">
    <text evidence="3">The sequence shown here is derived from an EMBL/GenBank/DDBJ whole genome shotgun (WGS) entry which is preliminary data.</text>
</comment>
<dbReference type="Gene3D" id="1.20.120.1490">
    <property type="match status" value="1"/>
</dbReference>
<evidence type="ECO:0000313" key="4">
    <source>
        <dbReference type="Proteomes" id="UP000637769"/>
    </source>
</evidence>
<dbReference type="PANTHER" id="PTHR38102">
    <property type="entry name" value="PERIPLASMIC CHAPERONE SPY"/>
    <property type="match status" value="1"/>
</dbReference>
<dbReference type="InterPro" id="IPR025961">
    <property type="entry name" value="Metal_resist"/>
</dbReference>
<accession>A0ABQ1MEL0</accession>
<feature type="region of interest" description="Disordered" evidence="1">
    <location>
        <begin position="143"/>
        <end position="178"/>
    </location>
</feature>
<dbReference type="PANTHER" id="PTHR38102:SF1">
    <property type="entry name" value="PERIPLASMIC CHAPERONE SPY"/>
    <property type="match status" value="1"/>
</dbReference>
<gene>
    <name evidence="3" type="ORF">GCM10007207_24250</name>
</gene>
<dbReference type="Pfam" id="PF13801">
    <property type="entry name" value="Metal_resist"/>
    <property type="match status" value="1"/>
</dbReference>
<feature type="chain" id="PRO_5047242223" description="Spy/CpxP family protein refolding chaperone" evidence="2">
    <location>
        <begin position="23"/>
        <end position="178"/>
    </location>
</feature>
<keyword evidence="4" id="KW-1185">Reference proteome</keyword>
<proteinExistence type="predicted"/>
<evidence type="ECO:0000256" key="2">
    <source>
        <dbReference type="SAM" id="SignalP"/>
    </source>
</evidence>
<dbReference type="EMBL" id="BMCH01000006">
    <property type="protein sequence ID" value="GGC37834.1"/>
    <property type="molecule type" value="Genomic_DNA"/>
</dbReference>
<organism evidence="3 4">
    <name type="scientific">Asaia siamensis</name>
    <dbReference type="NCBI Taxonomy" id="110479"/>
    <lineage>
        <taxon>Bacteria</taxon>
        <taxon>Pseudomonadati</taxon>
        <taxon>Pseudomonadota</taxon>
        <taxon>Alphaproteobacteria</taxon>
        <taxon>Acetobacterales</taxon>
        <taxon>Acetobacteraceae</taxon>
        <taxon>Asaia</taxon>
    </lineage>
</organism>
<protein>
    <recommendedName>
        <fullName evidence="5">Spy/CpxP family protein refolding chaperone</fullName>
    </recommendedName>
</protein>
<dbReference type="Proteomes" id="UP000637769">
    <property type="component" value="Unassembled WGS sequence"/>
</dbReference>
<evidence type="ECO:0008006" key="5">
    <source>
        <dbReference type="Google" id="ProtNLM"/>
    </source>
</evidence>
<evidence type="ECO:0000313" key="3">
    <source>
        <dbReference type="EMBL" id="GGC37834.1"/>
    </source>
</evidence>
<sequence>MISKKTFSMLALAAAPSFMALAYAHAPAPLPPGPMAPPGHMGPMMPPPLMGMLRGVDLTKEQRDKIHALMHGHRAERRDAMHQRFDVDQKIGALLMAKGPVDKAKLDALIKQKEALNAKDEEAMAADAVAIHDILTPEQLDKARTTQEKLDSLEGQIRDLLRPPHAKGDADKDEPDAP</sequence>